<dbReference type="Proteomes" id="UP001157502">
    <property type="component" value="Chromosome 1"/>
</dbReference>
<gene>
    <name evidence="1" type="ORF">DPEC_G00013720</name>
</gene>
<evidence type="ECO:0000313" key="1">
    <source>
        <dbReference type="EMBL" id="KAJ8017049.1"/>
    </source>
</evidence>
<reference evidence="1" key="1">
    <citation type="submission" date="2021-05" db="EMBL/GenBank/DDBJ databases">
        <authorList>
            <person name="Pan Q."/>
            <person name="Jouanno E."/>
            <person name="Zahm M."/>
            <person name="Klopp C."/>
            <person name="Cabau C."/>
            <person name="Louis A."/>
            <person name="Berthelot C."/>
            <person name="Parey E."/>
            <person name="Roest Crollius H."/>
            <person name="Montfort J."/>
            <person name="Robinson-Rechavi M."/>
            <person name="Bouchez O."/>
            <person name="Lampietro C."/>
            <person name="Lopez Roques C."/>
            <person name="Donnadieu C."/>
            <person name="Postlethwait J."/>
            <person name="Bobe J."/>
            <person name="Dillon D."/>
            <person name="Chandos A."/>
            <person name="von Hippel F."/>
            <person name="Guiguen Y."/>
        </authorList>
    </citation>
    <scope>NUCLEOTIDE SEQUENCE</scope>
    <source>
        <strain evidence="1">YG-Jan2019</strain>
    </source>
</reference>
<comment type="caution">
    <text evidence="1">The sequence shown here is derived from an EMBL/GenBank/DDBJ whole genome shotgun (WGS) entry which is preliminary data.</text>
</comment>
<organism evidence="1 2">
    <name type="scientific">Dallia pectoralis</name>
    <name type="common">Alaska blackfish</name>
    <dbReference type="NCBI Taxonomy" id="75939"/>
    <lineage>
        <taxon>Eukaryota</taxon>
        <taxon>Metazoa</taxon>
        <taxon>Chordata</taxon>
        <taxon>Craniata</taxon>
        <taxon>Vertebrata</taxon>
        <taxon>Euteleostomi</taxon>
        <taxon>Actinopterygii</taxon>
        <taxon>Neopterygii</taxon>
        <taxon>Teleostei</taxon>
        <taxon>Protacanthopterygii</taxon>
        <taxon>Esociformes</taxon>
        <taxon>Umbridae</taxon>
        <taxon>Dallia</taxon>
    </lineage>
</organism>
<dbReference type="EMBL" id="CM055728">
    <property type="protein sequence ID" value="KAJ8017049.1"/>
    <property type="molecule type" value="Genomic_DNA"/>
</dbReference>
<proteinExistence type="predicted"/>
<evidence type="ECO:0000313" key="2">
    <source>
        <dbReference type="Proteomes" id="UP001157502"/>
    </source>
</evidence>
<keyword evidence="2" id="KW-1185">Reference proteome</keyword>
<name>A0ACC2HM38_DALPE</name>
<sequence length="82" mass="8799">MRSARHRGGIVQRHIKGRLVKGSFAVLPQDQSEAYRCSAVASLGPVTPTDLPGPLRSYIASGSRVSVICVLRAPVRSWVNSA</sequence>
<accession>A0ACC2HM38</accession>
<protein>
    <submittedName>
        <fullName evidence="1">Uncharacterized protein</fullName>
    </submittedName>
</protein>